<dbReference type="EMBL" id="CP015136">
    <property type="protein sequence ID" value="AMY08535.1"/>
    <property type="molecule type" value="Genomic_DNA"/>
</dbReference>
<reference evidence="3" key="2">
    <citation type="submission" date="2016-04" db="EMBL/GenBank/DDBJ databases">
        <title>First Complete Genome Sequence of a Subdivision 6 Acidobacterium.</title>
        <authorList>
            <person name="Huang S."/>
            <person name="Vieira S."/>
            <person name="Bunk B."/>
            <person name="Riedel T."/>
            <person name="Sproeer C."/>
            <person name="Overmann J."/>
        </authorList>
    </citation>
    <scope>NUCLEOTIDE SEQUENCE [LARGE SCALE GENOMIC DNA]</scope>
    <source>
        <strain evidence="3">DSM 100886 HEG_-6_39</strain>
    </source>
</reference>
<feature type="region of interest" description="Disordered" evidence="1">
    <location>
        <begin position="89"/>
        <end position="111"/>
    </location>
</feature>
<gene>
    <name evidence="2" type="ORF">LuPra_01736</name>
</gene>
<proteinExistence type="predicted"/>
<reference evidence="2 3" key="1">
    <citation type="journal article" date="2016" name="Genome Announc.">
        <title>First Complete Genome Sequence of a Subdivision 6 Acidobacterium Strain.</title>
        <authorList>
            <person name="Huang S."/>
            <person name="Vieira S."/>
            <person name="Bunk B."/>
            <person name="Riedel T."/>
            <person name="Sproer C."/>
            <person name="Overmann J."/>
        </authorList>
    </citation>
    <scope>NUCLEOTIDE SEQUENCE [LARGE SCALE GENOMIC DNA]</scope>
    <source>
        <strain evidence="3">DSM 100886 HEG_-6_39</strain>
    </source>
</reference>
<evidence type="ECO:0000256" key="1">
    <source>
        <dbReference type="SAM" id="MobiDB-lite"/>
    </source>
</evidence>
<name>A0A143PJ00_LUTPR</name>
<dbReference type="KEGG" id="abac:LuPra_01736"/>
<dbReference type="Proteomes" id="UP000076079">
    <property type="component" value="Chromosome"/>
</dbReference>
<dbReference type="AlphaFoldDB" id="A0A143PJ00"/>
<evidence type="ECO:0000313" key="3">
    <source>
        <dbReference type="Proteomes" id="UP000076079"/>
    </source>
</evidence>
<organism evidence="2 3">
    <name type="scientific">Luteitalea pratensis</name>
    <dbReference type="NCBI Taxonomy" id="1855912"/>
    <lineage>
        <taxon>Bacteria</taxon>
        <taxon>Pseudomonadati</taxon>
        <taxon>Acidobacteriota</taxon>
        <taxon>Vicinamibacteria</taxon>
        <taxon>Vicinamibacterales</taxon>
        <taxon>Vicinamibacteraceae</taxon>
        <taxon>Luteitalea</taxon>
    </lineage>
</organism>
<evidence type="ECO:0008006" key="4">
    <source>
        <dbReference type="Google" id="ProtNLM"/>
    </source>
</evidence>
<keyword evidence="3" id="KW-1185">Reference proteome</keyword>
<sequence>MQSIAIIAFDQHAATTVAAVLLPRHRTPVLHTLTSDPQTILRFLQRLQRQHPVRCCYEAAPCGFALQRELAAHGIPCDLIAPALIPRRPGDRVKPTAATPASSRCSIAPMP</sequence>
<accession>A0A143PJ00</accession>
<protein>
    <recommendedName>
        <fullName evidence="4">Transposase</fullName>
    </recommendedName>
</protein>
<evidence type="ECO:0000313" key="2">
    <source>
        <dbReference type="EMBL" id="AMY08535.1"/>
    </source>
</evidence>